<dbReference type="InterPro" id="IPR013595">
    <property type="entry name" value="Pept_S33_TAP-like_C"/>
</dbReference>
<comment type="caution">
    <text evidence="7">The sequence shown here is derived from an EMBL/GenBank/DDBJ whole genome shotgun (WGS) entry which is preliminary data.</text>
</comment>
<comment type="similarity">
    <text evidence="1">Belongs to the peptidase S33 family.</text>
</comment>
<evidence type="ECO:0000313" key="7">
    <source>
        <dbReference type="EMBL" id="GII97045.1"/>
    </source>
</evidence>
<dbReference type="SUPFAM" id="SSF53474">
    <property type="entry name" value="alpha/beta-Hydrolases"/>
    <property type="match status" value="1"/>
</dbReference>
<evidence type="ECO:0000313" key="8">
    <source>
        <dbReference type="Proteomes" id="UP000606172"/>
    </source>
</evidence>
<evidence type="ECO:0000259" key="5">
    <source>
        <dbReference type="Pfam" id="PF00561"/>
    </source>
</evidence>
<dbReference type="Proteomes" id="UP000606172">
    <property type="component" value="Unassembled WGS sequence"/>
</dbReference>
<gene>
    <name evidence="7" type="ORF">Ssi02_72760</name>
</gene>
<protein>
    <submittedName>
        <fullName evidence="7">Peptidase</fullName>
    </submittedName>
</protein>
<reference evidence="7" key="1">
    <citation type="submission" date="2021-01" db="EMBL/GenBank/DDBJ databases">
        <title>Whole genome shotgun sequence of Sinosporangium siamense NBRC 109515.</title>
        <authorList>
            <person name="Komaki H."/>
            <person name="Tamura T."/>
        </authorList>
    </citation>
    <scope>NUCLEOTIDE SEQUENCE</scope>
    <source>
        <strain evidence="7">NBRC 109515</strain>
    </source>
</reference>
<dbReference type="Pfam" id="PF08386">
    <property type="entry name" value="Abhydrolase_4"/>
    <property type="match status" value="1"/>
</dbReference>
<evidence type="ECO:0000256" key="3">
    <source>
        <dbReference type="ARBA" id="ARBA00022801"/>
    </source>
</evidence>
<organism evidence="7 8">
    <name type="scientific">Sinosporangium siamense</name>
    <dbReference type="NCBI Taxonomy" id="1367973"/>
    <lineage>
        <taxon>Bacteria</taxon>
        <taxon>Bacillati</taxon>
        <taxon>Actinomycetota</taxon>
        <taxon>Actinomycetes</taxon>
        <taxon>Streptosporangiales</taxon>
        <taxon>Streptosporangiaceae</taxon>
        <taxon>Sinosporangium</taxon>
    </lineage>
</organism>
<dbReference type="Gene3D" id="3.40.50.1820">
    <property type="entry name" value="alpha/beta hydrolase"/>
    <property type="match status" value="1"/>
</dbReference>
<name>A0A919RNI4_9ACTN</name>
<evidence type="ECO:0000256" key="2">
    <source>
        <dbReference type="ARBA" id="ARBA00022729"/>
    </source>
</evidence>
<feature type="domain" description="AB hydrolase-1" evidence="5">
    <location>
        <begin position="33"/>
        <end position="225"/>
    </location>
</feature>
<dbReference type="InterPro" id="IPR051601">
    <property type="entry name" value="Serine_prot/Carboxylest_S33"/>
</dbReference>
<dbReference type="AlphaFoldDB" id="A0A919RNI4"/>
<feature type="region of interest" description="Disordered" evidence="4">
    <location>
        <begin position="434"/>
        <end position="455"/>
    </location>
</feature>
<dbReference type="EMBL" id="BOOW01000054">
    <property type="protein sequence ID" value="GII97045.1"/>
    <property type="molecule type" value="Genomic_DNA"/>
</dbReference>
<evidence type="ECO:0000256" key="4">
    <source>
        <dbReference type="SAM" id="MobiDB-lite"/>
    </source>
</evidence>
<feature type="domain" description="Peptidase S33 tripeptidyl aminopeptidase-like C-terminal" evidence="6">
    <location>
        <begin position="328"/>
        <end position="427"/>
    </location>
</feature>
<dbReference type="GO" id="GO:0016787">
    <property type="term" value="F:hydrolase activity"/>
    <property type="evidence" value="ECO:0007669"/>
    <property type="project" value="UniProtKB-KW"/>
</dbReference>
<dbReference type="InterPro" id="IPR029058">
    <property type="entry name" value="AB_hydrolase_fold"/>
</dbReference>
<sequence>MPIDWSEPEESGTVEIAVARRKATDPAARIGSLVLHPGGPGGSGVGMVFDSSLYASPELARRFDLVGFDARGGGRSHPIICSNDALAGRPGELIQSQAEFDALVAYNARLRADCRVHTGPLFDHVDMLSVVRDLDLLRAALGDEQLTFYGMSYGSLLGQLYAETFPHRVRALALDGVYDHSLGTRAMFDSQARAAEDGFNEFADWCERETACVLHGRDIRQFWANLKVRADRGELNLPGYPLIKLTRWHLISSTLGSLHIPVWRFLARMLKAIDEGVMTSAAQAQLPVQTWPQPVQAFCQDYYLPVRDYREYARHLRRAARIAPNMEFSAYTLYAIATCLGHPDSIPNPQRRLRVRGSAPLLLVNARHDVETGTEWPANVAAQLGRQGVLLTYDGWGYQSYRKSPCVAEAVDRYLVSLTLPARGTHCPAVPVPTAAGESGPPASVPLPGPPGWGF</sequence>
<dbReference type="PANTHER" id="PTHR43248">
    <property type="entry name" value="2-SUCCINYL-6-HYDROXY-2,4-CYCLOHEXADIENE-1-CARBOXYLATE SYNTHASE"/>
    <property type="match status" value="1"/>
</dbReference>
<accession>A0A919RNI4</accession>
<proteinExistence type="inferred from homology"/>
<dbReference type="InterPro" id="IPR000073">
    <property type="entry name" value="AB_hydrolase_1"/>
</dbReference>
<feature type="compositionally biased region" description="Pro residues" evidence="4">
    <location>
        <begin position="443"/>
        <end position="455"/>
    </location>
</feature>
<dbReference type="PANTHER" id="PTHR43248:SF29">
    <property type="entry name" value="TRIPEPTIDYL AMINOPEPTIDASE"/>
    <property type="match status" value="1"/>
</dbReference>
<keyword evidence="3" id="KW-0378">Hydrolase</keyword>
<evidence type="ECO:0000256" key="1">
    <source>
        <dbReference type="ARBA" id="ARBA00010088"/>
    </source>
</evidence>
<dbReference type="Pfam" id="PF00561">
    <property type="entry name" value="Abhydrolase_1"/>
    <property type="match status" value="1"/>
</dbReference>
<dbReference type="RefSeq" id="WP_204032369.1">
    <property type="nucleotide sequence ID" value="NZ_BOOW01000054.1"/>
</dbReference>
<keyword evidence="8" id="KW-1185">Reference proteome</keyword>
<keyword evidence="2" id="KW-0732">Signal</keyword>
<evidence type="ECO:0000259" key="6">
    <source>
        <dbReference type="Pfam" id="PF08386"/>
    </source>
</evidence>